<feature type="compositionally biased region" description="Polar residues" evidence="1">
    <location>
        <begin position="7"/>
        <end position="21"/>
    </location>
</feature>
<accession>A0A514D0S6</accession>
<organism evidence="2">
    <name type="scientific">Leviviridae sp</name>
    <dbReference type="NCBI Taxonomy" id="2027243"/>
    <lineage>
        <taxon>Viruses</taxon>
        <taxon>Riboviria</taxon>
        <taxon>Orthornavirae</taxon>
        <taxon>Lenarviricota</taxon>
        <taxon>Leviviricetes</taxon>
        <taxon>Norzivirales</taxon>
        <taxon>Fiersviridae</taxon>
    </lineage>
</organism>
<evidence type="ECO:0000313" key="2">
    <source>
        <dbReference type="EMBL" id="QDH87212.1"/>
    </source>
</evidence>
<dbReference type="EMBL" id="MN033213">
    <property type="protein sequence ID" value="QDH87212.1"/>
    <property type="molecule type" value="Genomic_RNA"/>
</dbReference>
<reference evidence="2" key="1">
    <citation type="submission" date="2019-05" db="EMBL/GenBank/DDBJ databases">
        <title>Metatranscriptomic reconstruction reveals RNA viruses with the potential to shape carbon cycling in soil.</title>
        <authorList>
            <person name="Starr E.P."/>
            <person name="Nuccio E."/>
            <person name="Pett-Ridge J."/>
            <person name="Banfield J.F."/>
            <person name="Firestone M.K."/>
        </authorList>
    </citation>
    <scope>NUCLEOTIDE SEQUENCE</scope>
    <source>
        <strain evidence="2">H1_Rhizo_Litter_3_927</strain>
    </source>
</reference>
<evidence type="ECO:0000256" key="1">
    <source>
        <dbReference type="SAM" id="MobiDB-lite"/>
    </source>
</evidence>
<proteinExistence type="predicted"/>
<feature type="region of interest" description="Disordered" evidence="1">
    <location>
        <begin position="1"/>
        <end position="53"/>
    </location>
</feature>
<gene>
    <name evidence="2" type="ORF">H1RhizoLitter3927_000002</name>
</gene>
<feature type="compositionally biased region" description="Polar residues" evidence="1">
    <location>
        <begin position="29"/>
        <end position="43"/>
    </location>
</feature>
<name>A0A514D0S6_9VIRU</name>
<sequence length="120" mass="12461">MAFADPQSVTISGSAISLPRTSSEKDGGTFTSTDQNTSLSVSHRNGKRKQHRIRLDSQKIAADPLAAGVNVISSMSVSLLVDVPLSGFDITAQKAVVDALVAYLAASTGARVTQMLGGEN</sequence>
<protein>
    <submittedName>
        <fullName evidence="2">Uncharacterized protein</fullName>
    </submittedName>
</protein>